<feature type="non-terminal residue" evidence="2">
    <location>
        <position position="41"/>
    </location>
</feature>
<protein>
    <submittedName>
        <fullName evidence="2">Uncharacterized protein</fullName>
    </submittedName>
</protein>
<organism evidence="2">
    <name type="scientific">marine sediment metagenome</name>
    <dbReference type="NCBI Taxonomy" id="412755"/>
    <lineage>
        <taxon>unclassified sequences</taxon>
        <taxon>metagenomes</taxon>
        <taxon>ecological metagenomes</taxon>
    </lineage>
</organism>
<dbReference type="EMBL" id="LAZR01056306">
    <property type="protein sequence ID" value="KKK74462.1"/>
    <property type="molecule type" value="Genomic_DNA"/>
</dbReference>
<evidence type="ECO:0000313" key="2">
    <source>
        <dbReference type="EMBL" id="KKK74462.1"/>
    </source>
</evidence>
<reference evidence="2" key="1">
    <citation type="journal article" date="2015" name="Nature">
        <title>Complex archaea that bridge the gap between prokaryotes and eukaryotes.</title>
        <authorList>
            <person name="Spang A."/>
            <person name="Saw J.H."/>
            <person name="Jorgensen S.L."/>
            <person name="Zaremba-Niedzwiedzka K."/>
            <person name="Martijn J."/>
            <person name="Lind A.E."/>
            <person name="van Eijk R."/>
            <person name="Schleper C."/>
            <person name="Guy L."/>
            <person name="Ettema T.J."/>
        </authorList>
    </citation>
    <scope>NUCLEOTIDE SEQUENCE</scope>
</reference>
<name>A0A0F8XZE9_9ZZZZ</name>
<proteinExistence type="predicted"/>
<accession>A0A0F8XZE9</accession>
<gene>
    <name evidence="2" type="ORF">LCGC14_2883520</name>
</gene>
<comment type="caution">
    <text evidence="2">The sequence shown here is derived from an EMBL/GenBank/DDBJ whole genome shotgun (WGS) entry which is preliminary data.</text>
</comment>
<evidence type="ECO:0000256" key="1">
    <source>
        <dbReference type="SAM" id="MobiDB-lite"/>
    </source>
</evidence>
<feature type="region of interest" description="Disordered" evidence="1">
    <location>
        <begin position="1"/>
        <end position="41"/>
    </location>
</feature>
<sequence>MRSSATVDKRTGRVGWNAHKRESDGEGFLPLPRNKGHLSKG</sequence>
<dbReference type="AlphaFoldDB" id="A0A0F8XZE9"/>